<dbReference type="Pfam" id="PF04672">
    <property type="entry name" value="Methyltransf_19"/>
    <property type="match status" value="1"/>
</dbReference>
<evidence type="ECO:0000313" key="2">
    <source>
        <dbReference type="Proteomes" id="UP000215506"/>
    </source>
</evidence>
<proteinExistence type="predicted"/>
<dbReference type="CDD" id="cd02440">
    <property type="entry name" value="AdoMet_MTases"/>
    <property type="match status" value="1"/>
</dbReference>
<keyword evidence="2" id="KW-1185">Reference proteome</keyword>
<organism evidence="1 2">
    <name type="scientific">Nocardia cerradoensis</name>
    <dbReference type="NCBI Taxonomy" id="85688"/>
    <lineage>
        <taxon>Bacteria</taxon>
        <taxon>Bacillati</taxon>
        <taxon>Actinomycetota</taxon>
        <taxon>Actinomycetes</taxon>
        <taxon>Mycobacteriales</taxon>
        <taxon>Nocardiaceae</taxon>
        <taxon>Nocardia</taxon>
    </lineage>
</organism>
<gene>
    <name evidence="1" type="ORF">B7C42_03865</name>
</gene>
<evidence type="ECO:0008006" key="3">
    <source>
        <dbReference type="Google" id="ProtNLM"/>
    </source>
</evidence>
<dbReference type="InterPro" id="IPR029063">
    <property type="entry name" value="SAM-dependent_MTases_sf"/>
</dbReference>
<accession>A0A231H5Y0</accession>
<dbReference type="EMBL" id="NGAF01000007">
    <property type="protein sequence ID" value="OXR44304.1"/>
    <property type="molecule type" value="Genomic_DNA"/>
</dbReference>
<dbReference type="Proteomes" id="UP000215506">
    <property type="component" value="Unassembled WGS sequence"/>
</dbReference>
<name>A0A231H5Y0_9NOCA</name>
<evidence type="ECO:0000313" key="1">
    <source>
        <dbReference type="EMBL" id="OXR44304.1"/>
    </source>
</evidence>
<dbReference type="InterPro" id="IPR006764">
    <property type="entry name" value="SAM_dep_MeTrfase_SAV2177_type"/>
</dbReference>
<sequence>MTASDSSATSDAEAPSSARIYDYALGGKDNYEVDRRALEKVMEGFPTVRIAARHNRQFMHRAVDALADAGVKQFLDIGTGIPTEPNLHQVAQERAPEARVVYVDHDPVVLAHARALLAGSPEGRTTFIQADLTDPEAILSAPELHETLDLASPVALSLVAVLHFLSADQNPAGVLKTLLDNLAPGSFVIASHITADLDPEGMDRALDMYRRSAVHAQARTRDEFAAFFDGLELLDPGVVAVNRWRPGIEPPSWLDKQVNCWGAVARKP</sequence>
<dbReference type="AlphaFoldDB" id="A0A231H5Y0"/>
<comment type="caution">
    <text evidence="1">The sequence shown here is derived from an EMBL/GenBank/DDBJ whole genome shotgun (WGS) entry which is preliminary data.</text>
</comment>
<dbReference type="PIRSF" id="PIRSF017393">
    <property type="entry name" value="MTase_SAV2177"/>
    <property type="match status" value="1"/>
</dbReference>
<dbReference type="SUPFAM" id="SSF53335">
    <property type="entry name" value="S-adenosyl-L-methionine-dependent methyltransferases"/>
    <property type="match status" value="1"/>
</dbReference>
<protein>
    <recommendedName>
        <fullName evidence="3">S-adenosyl methyltransferase</fullName>
    </recommendedName>
</protein>
<reference evidence="1 2" key="1">
    <citation type="submission" date="2017-07" db="EMBL/GenBank/DDBJ databases">
        <title>First draft Genome Sequence of Nocardia cerradoensis isolated from human infection.</title>
        <authorList>
            <person name="Carrasco G."/>
        </authorList>
    </citation>
    <scope>NUCLEOTIDE SEQUENCE [LARGE SCALE GENOMIC DNA]</scope>
    <source>
        <strain evidence="1 2">CNM20130759</strain>
    </source>
</reference>
<dbReference type="RefSeq" id="WP_039777664.1">
    <property type="nucleotide sequence ID" value="NZ_JAAXOR010000002.1"/>
</dbReference>
<dbReference type="Gene3D" id="3.40.50.150">
    <property type="entry name" value="Vaccinia Virus protein VP39"/>
    <property type="match status" value="1"/>
</dbReference>